<evidence type="ECO:0000313" key="1">
    <source>
        <dbReference type="EMBL" id="AIC95719.1"/>
    </source>
</evidence>
<sequence>MKDLIIKGRNSSSFIYGHFNDLPATPKGRYVGKVC</sequence>
<gene>
    <name evidence="1" type="ORF">BleG1_3155</name>
</gene>
<protein>
    <submittedName>
        <fullName evidence="1">Uncharacterized protein</fullName>
    </submittedName>
</protein>
<dbReference type="EMBL" id="CP003923">
    <property type="protein sequence ID" value="AIC95719.1"/>
    <property type="molecule type" value="Genomic_DNA"/>
</dbReference>
<name>A0A060M6J5_9BACI</name>
<dbReference type="Proteomes" id="UP000027142">
    <property type="component" value="Chromosome"/>
</dbReference>
<evidence type="ECO:0000313" key="2">
    <source>
        <dbReference type="Proteomes" id="UP000027142"/>
    </source>
</evidence>
<keyword evidence="2" id="KW-1185">Reference proteome</keyword>
<dbReference type="AlphaFoldDB" id="A0A060M6J5"/>
<organism evidence="1 2">
    <name type="scientific">Shouchella lehensis G1</name>
    <dbReference type="NCBI Taxonomy" id="1246626"/>
    <lineage>
        <taxon>Bacteria</taxon>
        <taxon>Bacillati</taxon>
        <taxon>Bacillota</taxon>
        <taxon>Bacilli</taxon>
        <taxon>Bacillales</taxon>
        <taxon>Bacillaceae</taxon>
        <taxon>Shouchella</taxon>
    </lineage>
</organism>
<proteinExistence type="predicted"/>
<dbReference type="HOGENOM" id="CLU_3363206_0_0_9"/>
<reference evidence="1 2" key="1">
    <citation type="journal article" date="2014" name="Gene">
        <title>A comparative genomic analysis of the alkalitolerant soil bacterium Bacillus lehensis G1.</title>
        <authorList>
            <person name="Noor Y.M."/>
            <person name="Samsulrizal N.H."/>
            <person name="Jema'on N.A."/>
            <person name="Low K.O."/>
            <person name="Ramli A.N."/>
            <person name="Alias N.I."/>
            <person name="Damis S.I."/>
            <person name="Fuzi S.F."/>
            <person name="Isa M.N."/>
            <person name="Murad A.M."/>
            <person name="Raih M.F."/>
            <person name="Bakar F.D."/>
            <person name="Najimudin N."/>
            <person name="Mahadi N.M."/>
            <person name="Illias R.M."/>
        </authorList>
    </citation>
    <scope>NUCLEOTIDE SEQUENCE [LARGE SCALE GENOMIC DNA]</scope>
    <source>
        <strain evidence="1 2">G1</strain>
    </source>
</reference>
<dbReference type="KEGG" id="ble:BleG1_3155"/>
<accession>A0A060M6J5</accession>